<evidence type="ECO:0000256" key="7">
    <source>
        <dbReference type="ARBA" id="ARBA00023004"/>
    </source>
</evidence>
<evidence type="ECO:0000256" key="5">
    <source>
        <dbReference type="ARBA" id="ARBA00022729"/>
    </source>
</evidence>
<evidence type="ECO:0008006" key="13">
    <source>
        <dbReference type="Google" id="ProtNLM"/>
    </source>
</evidence>
<dbReference type="SUPFAM" id="SSF48113">
    <property type="entry name" value="Heme-dependent peroxidases"/>
    <property type="match status" value="1"/>
</dbReference>
<dbReference type="EnsemblMetazoa" id="GBRI008166-RA">
    <property type="protein sequence ID" value="GBRI008166-PA"/>
    <property type="gene ID" value="GBRI008166"/>
</dbReference>
<protein>
    <recommendedName>
        <fullName evidence="13">Chorion peroxidase</fullName>
    </recommendedName>
</protein>
<dbReference type="FunFam" id="1.10.640.10:FF:000003">
    <property type="entry name" value="chorion peroxidase"/>
    <property type="match status" value="1"/>
</dbReference>
<dbReference type="InterPro" id="IPR010255">
    <property type="entry name" value="Haem_peroxidase_sf"/>
</dbReference>
<dbReference type="GO" id="GO:0046872">
    <property type="term" value="F:metal ion binding"/>
    <property type="evidence" value="ECO:0007669"/>
    <property type="project" value="UniProtKB-KW"/>
</dbReference>
<keyword evidence="7 8" id="KW-0408">Iron</keyword>
<evidence type="ECO:0000313" key="11">
    <source>
        <dbReference type="EnsemblMetazoa" id="GBRI008166-PA"/>
    </source>
</evidence>
<feature type="compositionally biased region" description="Polar residues" evidence="9">
    <location>
        <begin position="1304"/>
        <end position="1313"/>
    </location>
</feature>
<comment type="subcellular location">
    <subcellularLocation>
        <location evidence="1">Secreted</location>
    </subcellularLocation>
</comment>
<evidence type="ECO:0000256" key="6">
    <source>
        <dbReference type="ARBA" id="ARBA00023002"/>
    </source>
</evidence>
<feature type="signal peptide" evidence="10">
    <location>
        <begin position="1"/>
        <end position="15"/>
    </location>
</feature>
<feature type="region of interest" description="Disordered" evidence="9">
    <location>
        <begin position="1304"/>
        <end position="1335"/>
    </location>
</feature>
<dbReference type="CDD" id="cd09823">
    <property type="entry name" value="peroxinectin_like"/>
    <property type="match status" value="1"/>
</dbReference>
<name>A0A1A9W6N9_9MUSC</name>
<dbReference type="GO" id="GO:0004601">
    <property type="term" value="F:peroxidase activity"/>
    <property type="evidence" value="ECO:0007669"/>
    <property type="project" value="UniProtKB-KW"/>
</dbReference>
<dbReference type="GO" id="GO:0006979">
    <property type="term" value="P:response to oxidative stress"/>
    <property type="evidence" value="ECO:0007669"/>
    <property type="project" value="InterPro"/>
</dbReference>
<evidence type="ECO:0000313" key="12">
    <source>
        <dbReference type="Proteomes" id="UP000091820"/>
    </source>
</evidence>
<dbReference type="Pfam" id="PF03098">
    <property type="entry name" value="An_peroxidase"/>
    <property type="match status" value="1"/>
</dbReference>
<keyword evidence="8" id="KW-0479">Metal-binding</keyword>
<dbReference type="PRINTS" id="PR00457">
    <property type="entry name" value="ANPEROXIDASE"/>
</dbReference>
<dbReference type="VEuPathDB" id="VectorBase:GBRI008166"/>
<dbReference type="PANTHER" id="PTHR11475:SF109">
    <property type="entry name" value="CHORION PEROXIDASE-LIKE PROTEIN"/>
    <property type="match status" value="1"/>
</dbReference>
<keyword evidence="12" id="KW-1185">Reference proteome</keyword>
<evidence type="ECO:0000256" key="9">
    <source>
        <dbReference type="SAM" id="MobiDB-lite"/>
    </source>
</evidence>
<reference evidence="11" key="2">
    <citation type="submission" date="2020-05" db="UniProtKB">
        <authorList>
            <consortium name="EnsemblMetazoa"/>
        </authorList>
    </citation>
    <scope>IDENTIFICATION</scope>
    <source>
        <strain evidence="11">IAEA</strain>
    </source>
</reference>
<reference evidence="12" key="1">
    <citation type="submission" date="2014-03" db="EMBL/GenBank/DDBJ databases">
        <authorList>
            <person name="Aksoy S."/>
            <person name="Warren W."/>
            <person name="Wilson R.K."/>
        </authorList>
    </citation>
    <scope>NUCLEOTIDE SEQUENCE [LARGE SCALE GENOMIC DNA]</scope>
    <source>
        <strain evidence="12">IAEA</strain>
    </source>
</reference>
<dbReference type="GO" id="GO:0005576">
    <property type="term" value="C:extracellular region"/>
    <property type="evidence" value="ECO:0007669"/>
    <property type="project" value="UniProtKB-SubCell"/>
</dbReference>
<evidence type="ECO:0000256" key="2">
    <source>
        <dbReference type="ARBA" id="ARBA00022525"/>
    </source>
</evidence>
<evidence type="ECO:0000256" key="1">
    <source>
        <dbReference type="ARBA" id="ARBA00004613"/>
    </source>
</evidence>
<dbReference type="Proteomes" id="UP000091820">
    <property type="component" value="Unassembled WGS sequence"/>
</dbReference>
<keyword evidence="5 10" id="KW-0732">Signal</keyword>
<dbReference type="PROSITE" id="PS50292">
    <property type="entry name" value="PEROXIDASE_3"/>
    <property type="match status" value="1"/>
</dbReference>
<evidence type="ECO:0000256" key="3">
    <source>
        <dbReference type="ARBA" id="ARBA00022559"/>
    </source>
</evidence>
<evidence type="ECO:0000256" key="8">
    <source>
        <dbReference type="PIRSR" id="PIRSR619791-2"/>
    </source>
</evidence>
<dbReference type="PANTHER" id="PTHR11475">
    <property type="entry name" value="OXIDASE/PEROXIDASE"/>
    <property type="match status" value="1"/>
</dbReference>
<evidence type="ECO:0000256" key="4">
    <source>
        <dbReference type="ARBA" id="ARBA00022617"/>
    </source>
</evidence>
<keyword evidence="4 8" id="KW-0349">Heme</keyword>
<proteinExistence type="predicted"/>
<dbReference type="STRING" id="37001.A0A1A9W6N9"/>
<keyword evidence="6" id="KW-0560">Oxidoreductase</keyword>
<dbReference type="Gene3D" id="1.10.640.10">
    <property type="entry name" value="Haem peroxidase domain superfamily, animal type"/>
    <property type="match status" value="1"/>
</dbReference>
<feature type="chain" id="PRO_5013062811" description="Chorion peroxidase" evidence="10">
    <location>
        <begin position="16"/>
        <end position="1335"/>
    </location>
</feature>
<keyword evidence="2" id="KW-0964">Secreted</keyword>
<organism evidence="11 12">
    <name type="scientific">Glossina brevipalpis</name>
    <dbReference type="NCBI Taxonomy" id="37001"/>
    <lineage>
        <taxon>Eukaryota</taxon>
        <taxon>Metazoa</taxon>
        <taxon>Ecdysozoa</taxon>
        <taxon>Arthropoda</taxon>
        <taxon>Hexapoda</taxon>
        <taxon>Insecta</taxon>
        <taxon>Pterygota</taxon>
        <taxon>Neoptera</taxon>
        <taxon>Endopterygota</taxon>
        <taxon>Diptera</taxon>
        <taxon>Brachycera</taxon>
        <taxon>Muscomorpha</taxon>
        <taxon>Hippoboscoidea</taxon>
        <taxon>Glossinidae</taxon>
        <taxon>Glossina</taxon>
    </lineage>
</organism>
<dbReference type="GO" id="GO:0020037">
    <property type="term" value="F:heme binding"/>
    <property type="evidence" value="ECO:0007669"/>
    <property type="project" value="InterPro"/>
</dbReference>
<dbReference type="GO" id="GO:0022412">
    <property type="term" value="P:cellular process involved in reproduction in multicellular organism"/>
    <property type="evidence" value="ECO:0007669"/>
    <property type="project" value="UniProtKB-ARBA"/>
</dbReference>
<keyword evidence="3" id="KW-0575">Peroxidase</keyword>
<dbReference type="InterPro" id="IPR019791">
    <property type="entry name" value="Haem_peroxidase_animal"/>
</dbReference>
<accession>A0A1A9W6N9</accession>
<evidence type="ECO:0000256" key="10">
    <source>
        <dbReference type="SAM" id="SignalP"/>
    </source>
</evidence>
<dbReference type="InterPro" id="IPR037120">
    <property type="entry name" value="Haem_peroxidase_sf_animal"/>
</dbReference>
<sequence length="1335" mass="150275">MVTMLSGQLLSTLLAFSEFFMVFTNDYQNYLNVSTVNKCDGCNTNITRVQFPKPIQLHKRKINKNIYESNNSEVSRNVKSNESGLLDLLLQASAKEGLQAMENLYDMIEPELIRKEQVLQNNHPAALLSKFSNPEENTTSQEMAAFAMLSAAKAFRRNFNLARKAHSPKISLRHTELEVLCTPRNLLVCQPSSKRYRTHDGTCNNQHQSRWGAALMPFHRLLPPEYGDGVDTIRNAADGGTLPSSRFISLLVHGAREGEAPFTLMLAQWGQLLDHDMTSTAQPRPINGSIPSCCGGKNFHPSCFPIKVPFDDPWLSPLKIRCLEFLRSAPAQRMDCELSWREQTNQASSFIDASPIYSSSIKASNSARTFQNGLLIFGHNNSFNDVCQRAALAPHCIRAGDARSSEQPGLLALHHVWVGEHNRIASELSQLNSHWSDEKIFQETRRIIGAIFQHITYNEFLPVILGREVLKLFDLELLKSGYYEGYNPEINPTVANEFSAAAFRFGHSLVQNSYIRCDRFHNVINIKQQCLNSTQNTIDVSLHQEFQRGDIGTAGSLHRLLRGMSNQNILKRDEFITPELTNHLFQTPGFPFGLDLAAINIQRGRDHGLPPYTRWRIPCGLSPITSWEDFAISVGPESAKRIGHAYRSVHDIDLFVGGIAERPVTGALVGPTFACIIAQQFHNTRKGDRFWYENGNFESSFSPSQLQSIRSITLAQILCRAVNSGTFQPHIFLPPNLTNNVRLSCDVGPLAKIDLSSWLEVDPFLSHTSTSAQPSHEFIEEFPDRIFNIIPLQFQSQLPIRDNKISFLSRIKEANVAKPVRSTTILFDQFIKSESKISDKLDFERKRLLSSEERHILDKKSALQLPVAKSSTYSQSTSDGLRYVMAEFTQANFTEEETIEAGEPTSERYSTELISTMHCNENFTNENGKAKTLRFQVSDDTVINIKNLTSSSCEANNENHSSIALKNTKIDLLNRHIYKKIENRDKSEKFERDLGFTLSVNSTRGEVSNNHPIHSKLLTTTDAGVVPMNYALFEDYRKPKKEESSNRIVKMPSSTNSNNTMLIRNKTLLPILFDIPNATLEEKNDYLSPYIGMINNDTNKGKEYQIEINIRQKNKNRKPIKTTQYEDSTNQNDDYTLRYTKRITTYATFSPIATTEMFANIQGPFTKPPIILIVDEGLYKPTTQKSVKHQNIANWNSGKLNSASSFSIKSNKDTAYDRFISNSAPFSVSSHSQTSTGIVGSVINNALSETNVDRISSASRDTIFSFNLKVNSDISSSSSQLTRYGYGSTVMPWQTQTPIHTNYLEASNSNSNFPDVHPGSSPYSSSNSQPTYFRG</sequence>
<feature type="binding site" description="axial binding residue" evidence="8">
    <location>
        <position position="507"/>
    </location>
    <ligand>
        <name>heme b</name>
        <dbReference type="ChEBI" id="CHEBI:60344"/>
    </ligand>
    <ligandPart>
        <name>Fe</name>
        <dbReference type="ChEBI" id="CHEBI:18248"/>
    </ligandPart>
</feature>